<evidence type="ECO:0000256" key="1">
    <source>
        <dbReference type="ARBA" id="ARBA00006461"/>
    </source>
</evidence>
<evidence type="ECO:0000313" key="6">
    <source>
        <dbReference type="EMBL" id="CAL1595509.1"/>
    </source>
</evidence>
<evidence type="ECO:0000256" key="2">
    <source>
        <dbReference type="ARBA" id="ARBA00013786"/>
    </source>
</evidence>
<dbReference type="InterPro" id="IPR013256">
    <property type="entry name" value="Chromatin_SPT2"/>
</dbReference>
<keyword evidence="7" id="KW-1185">Reference proteome</keyword>
<dbReference type="Pfam" id="PF22878">
    <property type="entry name" value="SPT2_N"/>
    <property type="match status" value="1"/>
</dbReference>
<feature type="region of interest" description="Disordered" evidence="4">
    <location>
        <begin position="155"/>
        <end position="323"/>
    </location>
</feature>
<feature type="region of interest" description="Disordered" evidence="4">
    <location>
        <begin position="76"/>
        <end position="97"/>
    </location>
</feature>
<accession>A0AAV2L742</accession>
<protein>
    <recommendedName>
        <fullName evidence="2">Protein SPT2 homolog</fullName>
    </recommendedName>
</protein>
<dbReference type="GO" id="GO:0006360">
    <property type="term" value="P:transcription by RNA polymerase I"/>
    <property type="evidence" value="ECO:0007669"/>
    <property type="project" value="TreeGrafter"/>
</dbReference>
<feature type="domain" description="SPT2 homolog N-terminal" evidence="5">
    <location>
        <begin position="2"/>
        <end position="91"/>
    </location>
</feature>
<evidence type="ECO:0000256" key="4">
    <source>
        <dbReference type="SAM" id="MobiDB-lite"/>
    </source>
</evidence>
<feature type="compositionally biased region" description="Basic and acidic residues" evidence="4">
    <location>
        <begin position="76"/>
        <end position="94"/>
    </location>
</feature>
<keyword evidence="3" id="KW-0175">Coiled coil</keyword>
<feature type="compositionally biased region" description="Polar residues" evidence="4">
    <location>
        <begin position="167"/>
        <end position="187"/>
    </location>
</feature>
<feature type="compositionally biased region" description="Polar residues" evidence="4">
    <location>
        <begin position="9"/>
        <end position="28"/>
    </location>
</feature>
<evidence type="ECO:0000259" key="5">
    <source>
        <dbReference type="Pfam" id="PF22878"/>
    </source>
</evidence>
<dbReference type="PANTHER" id="PTHR22691:SF8">
    <property type="entry name" value="PROTEIN SPT2 HOMOLOG"/>
    <property type="match status" value="1"/>
</dbReference>
<reference evidence="6 7" key="1">
    <citation type="submission" date="2024-04" db="EMBL/GenBank/DDBJ databases">
        <authorList>
            <person name="Waldvogel A.-M."/>
            <person name="Schoenle A."/>
        </authorList>
    </citation>
    <scope>NUCLEOTIDE SEQUENCE [LARGE SCALE GENOMIC DNA]</scope>
</reference>
<gene>
    <name evidence="6" type="ORF">KC01_LOCUS24303</name>
</gene>
<dbReference type="EMBL" id="OZ035842">
    <property type="protein sequence ID" value="CAL1595509.1"/>
    <property type="molecule type" value="Genomic_DNA"/>
</dbReference>
<feature type="compositionally biased region" description="Pro residues" evidence="4">
    <location>
        <begin position="275"/>
        <end position="290"/>
    </location>
</feature>
<sequence>MMDFDNVLSLATQNRGDSSVQKRYSLQTGPPKKDPKSKGVSSAAIQALLKKKQIENKMKVIERKKQKEELLAKRVEKKTDRKARAMASRTKDNFHGYNAPLNQVIHNPDQEAHHPNQNRVLGLEPVESGLRVLDKADLVMEDLPLEEQLTVNMVGSKAGVPPRPGMPSQQRPGILQQQRPGMSQQRPGMSQQRPGMSQQQQRPGMAQQRPGMSQQQRPGMSQQQRPGMSQQQRPGMSQQQRPGMSQQQRPGMSQQQRPGMSQQQRPGMSQQQRPGIPPRPMNRPPGPMLPPITSAYKRKFEDEEDEYDSEMDDFIDDGDDDQESISQHIKQIFGYDRNKYKDESDYALRFMESSWKDMQKEEARSLRMAVQEDLEEERKEEEEFKRQNAKKPRKK</sequence>
<dbReference type="Proteomes" id="UP001497482">
    <property type="component" value="Chromosome 20"/>
</dbReference>
<feature type="region of interest" description="Disordered" evidence="4">
    <location>
        <begin position="1"/>
        <end position="42"/>
    </location>
</feature>
<dbReference type="Pfam" id="PF08243">
    <property type="entry name" value="SPT2"/>
    <property type="match status" value="1"/>
</dbReference>
<dbReference type="GO" id="GO:0042393">
    <property type="term" value="F:histone binding"/>
    <property type="evidence" value="ECO:0007669"/>
    <property type="project" value="TreeGrafter"/>
</dbReference>
<dbReference type="AlphaFoldDB" id="A0AAV2L742"/>
<feature type="region of interest" description="Disordered" evidence="4">
    <location>
        <begin position="360"/>
        <end position="395"/>
    </location>
</feature>
<proteinExistence type="inferred from homology"/>
<name>A0AAV2L742_KNICA</name>
<evidence type="ECO:0000313" key="7">
    <source>
        <dbReference type="Proteomes" id="UP001497482"/>
    </source>
</evidence>
<dbReference type="SMART" id="SM00784">
    <property type="entry name" value="SPT2"/>
    <property type="match status" value="1"/>
</dbReference>
<dbReference type="GO" id="GO:0005730">
    <property type="term" value="C:nucleolus"/>
    <property type="evidence" value="ECO:0007669"/>
    <property type="project" value="TreeGrafter"/>
</dbReference>
<evidence type="ECO:0000256" key="3">
    <source>
        <dbReference type="ARBA" id="ARBA00023054"/>
    </source>
</evidence>
<organism evidence="6 7">
    <name type="scientific">Knipowitschia caucasica</name>
    <name type="common">Caucasian dwarf goby</name>
    <name type="synonym">Pomatoschistus caucasicus</name>
    <dbReference type="NCBI Taxonomy" id="637954"/>
    <lineage>
        <taxon>Eukaryota</taxon>
        <taxon>Metazoa</taxon>
        <taxon>Chordata</taxon>
        <taxon>Craniata</taxon>
        <taxon>Vertebrata</taxon>
        <taxon>Euteleostomi</taxon>
        <taxon>Actinopterygii</taxon>
        <taxon>Neopterygii</taxon>
        <taxon>Teleostei</taxon>
        <taxon>Neoteleostei</taxon>
        <taxon>Acanthomorphata</taxon>
        <taxon>Gobiaria</taxon>
        <taxon>Gobiiformes</taxon>
        <taxon>Gobioidei</taxon>
        <taxon>Gobiidae</taxon>
        <taxon>Gobiinae</taxon>
        <taxon>Knipowitschia</taxon>
    </lineage>
</organism>
<feature type="compositionally biased region" description="Acidic residues" evidence="4">
    <location>
        <begin position="302"/>
        <end position="323"/>
    </location>
</feature>
<dbReference type="PANTHER" id="PTHR22691">
    <property type="entry name" value="YEAST SPT2-RELATED"/>
    <property type="match status" value="1"/>
</dbReference>
<dbReference type="GO" id="GO:0006334">
    <property type="term" value="P:nucleosome assembly"/>
    <property type="evidence" value="ECO:0007669"/>
    <property type="project" value="TreeGrafter"/>
</dbReference>
<feature type="compositionally biased region" description="Low complexity" evidence="4">
    <location>
        <begin position="188"/>
        <end position="274"/>
    </location>
</feature>
<dbReference type="InterPro" id="IPR054552">
    <property type="entry name" value="SPT2_N"/>
</dbReference>
<comment type="similarity">
    <text evidence="1">Belongs to the SPT2 family.</text>
</comment>
<dbReference type="GO" id="GO:0003677">
    <property type="term" value="F:DNA binding"/>
    <property type="evidence" value="ECO:0007669"/>
    <property type="project" value="TreeGrafter"/>
</dbReference>